<comment type="caution">
    <text evidence="2">Lacks conserved residue(s) required for the propagation of feature annotation.</text>
</comment>
<dbReference type="InterPro" id="IPR035914">
    <property type="entry name" value="Sperma_CUB_dom_sf"/>
</dbReference>
<comment type="caution">
    <text evidence="6">The sequence shown here is derived from an EMBL/GenBank/DDBJ whole genome shotgun (WGS) entry which is preliminary data.</text>
</comment>
<dbReference type="Gene3D" id="2.60.120.290">
    <property type="entry name" value="Spermadhesin, CUB domain"/>
    <property type="match status" value="1"/>
</dbReference>
<dbReference type="Proteomes" id="UP001381693">
    <property type="component" value="Unassembled WGS sequence"/>
</dbReference>
<evidence type="ECO:0000256" key="1">
    <source>
        <dbReference type="ARBA" id="ARBA00023157"/>
    </source>
</evidence>
<keyword evidence="1 2" id="KW-1015">Disulfide bond</keyword>
<keyword evidence="4" id="KW-0732">Signal</keyword>
<dbReference type="CDD" id="cd00041">
    <property type="entry name" value="CUB"/>
    <property type="match status" value="1"/>
</dbReference>
<name>A0AAN9A5K4_HALRR</name>
<evidence type="ECO:0000256" key="2">
    <source>
        <dbReference type="PROSITE-ProRule" id="PRU00059"/>
    </source>
</evidence>
<dbReference type="InterPro" id="IPR000859">
    <property type="entry name" value="CUB_dom"/>
</dbReference>
<evidence type="ECO:0000313" key="7">
    <source>
        <dbReference type="Proteomes" id="UP001381693"/>
    </source>
</evidence>
<evidence type="ECO:0000256" key="4">
    <source>
        <dbReference type="SAM" id="SignalP"/>
    </source>
</evidence>
<feature type="chain" id="PRO_5043040929" description="CUB domain-containing protein" evidence="4">
    <location>
        <begin position="22"/>
        <end position="266"/>
    </location>
</feature>
<evidence type="ECO:0000256" key="3">
    <source>
        <dbReference type="SAM" id="MobiDB-lite"/>
    </source>
</evidence>
<proteinExistence type="predicted"/>
<feature type="domain" description="CUB" evidence="5">
    <location>
        <begin position="34"/>
        <end position="145"/>
    </location>
</feature>
<feature type="disulfide bond" evidence="2">
    <location>
        <begin position="91"/>
        <end position="108"/>
    </location>
</feature>
<sequence>MSPSLTLMLGVVCLAAGRVESTIIPEPRLDTLACGTHTMNPGERVAIQTPNFPSNYNNDDRCQYEISCNPESSTYLEFVCPSFQLESSTDCVKDRLVLTSRGSKDTKCGSDSPDGTITSTGWTRLTFFSNAQTTSKGFRCYIWCREQTTTTSTTETTTPTTTVTTTTATSTTTATTTTPTTTTPTTTTAVPTTTTPTTTTAAPTTTPTTTTVPTTTTPTTTTAVPTTTTPTTTTPAATTSTAPTVPTTSALPTTAATSQSTTTPVC</sequence>
<evidence type="ECO:0000313" key="6">
    <source>
        <dbReference type="EMBL" id="KAK7073180.1"/>
    </source>
</evidence>
<feature type="signal peptide" evidence="4">
    <location>
        <begin position="1"/>
        <end position="21"/>
    </location>
</feature>
<feature type="region of interest" description="Disordered" evidence="3">
    <location>
        <begin position="152"/>
        <end position="266"/>
    </location>
</feature>
<dbReference type="PROSITE" id="PS01180">
    <property type="entry name" value="CUB"/>
    <property type="match status" value="1"/>
</dbReference>
<protein>
    <recommendedName>
        <fullName evidence="5">CUB domain-containing protein</fullName>
    </recommendedName>
</protein>
<accession>A0AAN9A5K4</accession>
<keyword evidence="7" id="KW-1185">Reference proteome</keyword>
<organism evidence="6 7">
    <name type="scientific">Halocaridina rubra</name>
    <name type="common">Hawaiian red shrimp</name>
    <dbReference type="NCBI Taxonomy" id="373956"/>
    <lineage>
        <taxon>Eukaryota</taxon>
        <taxon>Metazoa</taxon>
        <taxon>Ecdysozoa</taxon>
        <taxon>Arthropoda</taxon>
        <taxon>Crustacea</taxon>
        <taxon>Multicrustacea</taxon>
        <taxon>Malacostraca</taxon>
        <taxon>Eumalacostraca</taxon>
        <taxon>Eucarida</taxon>
        <taxon>Decapoda</taxon>
        <taxon>Pleocyemata</taxon>
        <taxon>Caridea</taxon>
        <taxon>Atyoidea</taxon>
        <taxon>Atyidae</taxon>
        <taxon>Halocaridina</taxon>
    </lineage>
</organism>
<dbReference type="AlphaFoldDB" id="A0AAN9A5K4"/>
<gene>
    <name evidence="6" type="ORF">SK128_005694</name>
</gene>
<reference evidence="6 7" key="1">
    <citation type="submission" date="2023-11" db="EMBL/GenBank/DDBJ databases">
        <title>Halocaridina rubra genome assembly.</title>
        <authorList>
            <person name="Smith C."/>
        </authorList>
    </citation>
    <scope>NUCLEOTIDE SEQUENCE [LARGE SCALE GENOMIC DNA]</scope>
    <source>
        <strain evidence="6">EP-1</strain>
        <tissue evidence="6">Whole</tissue>
    </source>
</reference>
<dbReference type="EMBL" id="JAXCGZ010013243">
    <property type="protein sequence ID" value="KAK7073180.1"/>
    <property type="molecule type" value="Genomic_DNA"/>
</dbReference>
<dbReference type="SMART" id="SM00042">
    <property type="entry name" value="CUB"/>
    <property type="match status" value="1"/>
</dbReference>
<dbReference type="Pfam" id="PF00431">
    <property type="entry name" value="CUB"/>
    <property type="match status" value="1"/>
</dbReference>
<dbReference type="SUPFAM" id="SSF49854">
    <property type="entry name" value="Spermadhesin, CUB domain"/>
    <property type="match status" value="1"/>
</dbReference>
<evidence type="ECO:0000259" key="5">
    <source>
        <dbReference type="PROSITE" id="PS01180"/>
    </source>
</evidence>